<gene>
    <name evidence="2" type="ordered locus">Oweho_2936</name>
</gene>
<sequence>MRNFFFLILLAFYLLSCQSPVDNSVRNITPVVDSSAYFEPRIKVIKGDIPLLTNRDSINDFLNEPFDLFKFKEKKRGANSGGGTIQEYFFSPNKEGMHYRYFLFEGSKGIRGYIGREKDKSVHRENGLEITVYKKLGKYRYKYTDPTEELIEVIATFNDFDLPELAFVGIDSASIIYQLGEPDLFTQNCLLYENENKVLILKLENSNVKWLKYVKLKMDYNILESEDLFEI</sequence>
<proteinExistence type="predicted"/>
<evidence type="ECO:0000313" key="2">
    <source>
        <dbReference type="EMBL" id="AEV33893.1"/>
    </source>
</evidence>
<evidence type="ECO:0008006" key="4">
    <source>
        <dbReference type="Google" id="ProtNLM"/>
    </source>
</evidence>
<dbReference type="KEGG" id="oho:Oweho_2936"/>
<reference evidence="2 3" key="1">
    <citation type="journal article" date="2012" name="Stand. Genomic Sci.">
        <title>Genome sequence of the orange-pigmented seawater bacterium Owenweeksia hongkongensis type strain (UST20020801(T)).</title>
        <authorList>
            <person name="Riedel T."/>
            <person name="Held B."/>
            <person name="Nolan M."/>
            <person name="Lucas S."/>
            <person name="Lapidus A."/>
            <person name="Tice H."/>
            <person name="Del Rio T.G."/>
            <person name="Cheng J.F."/>
            <person name="Han C."/>
            <person name="Tapia R."/>
            <person name="Goodwin L.A."/>
            <person name="Pitluck S."/>
            <person name="Liolios K."/>
            <person name="Mavromatis K."/>
            <person name="Pagani I."/>
            <person name="Ivanova N."/>
            <person name="Mikhailova N."/>
            <person name="Pati A."/>
            <person name="Chen A."/>
            <person name="Palaniappan K."/>
            <person name="Rohde M."/>
            <person name="Tindall B.J."/>
            <person name="Detter J.C."/>
            <person name="Goker M."/>
            <person name="Woyke T."/>
            <person name="Bristow J."/>
            <person name="Eisen J.A."/>
            <person name="Markowitz V."/>
            <person name="Hugenholtz P."/>
            <person name="Klenk H.P."/>
            <person name="Kyrpides N.C."/>
        </authorList>
    </citation>
    <scope>NUCLEOTIDE SEQUENCE</scope>
    <source>
        <strain evidence="3">DSM 17368 / JCM 12287 / NRRL B-23963</strain>
    </source>
</reference>
<evidence type="ECO:0000313" key="3">
    <source>
        <dbReference type="Proteomes" id="UP000005631"/>
    </source>
</evidence>
<accession>G8R1F0</accession>
<dbReference type="AlphaFoldDB" id="G8R1F0"/>
<dbReference type="Proteomes" id="UP000005631">
    <property type="component" value="Chromosome"/>
</dbReference>
<evidence type="ECO:0000256" key="1">
    <source>
        <dbReference type="SAM" id="SignalP"/>
    </source>
</evidence>
<organism evidence="2 3">
    <name type="scientific">Owenweeksia hongkongensis (strain DSM 17368 / CIP 108786 / JCM 12287 / NRRL B-23963 / UST20020801)</name>
    <dbReference type="NCBI Taxonomy" id="926562"/>
    <lineage>
        <taxon>Bacteria</taxon>
        <taxon>Pseudomonadati</taxon>
        <taxon>Bacteroidota</taxon>
        <taxon>Flavobacteriia</taxon>
        <taxon>Flavobacteriales</taxon>
        <taxon>Owenweeksiaceae</taxon>
        <taxon>Owenweeksia</taxon>
    </lineage>
</organism>
<protein>
    <recommendedName>
        <fullName evidence="4">Lipoprotein</fullName>
    </recommendedName>
</protein>
<dbReference type="STRING" id="926562.Oweho_2936"/>
<name>G8R1F0_OWEHD</name>
<dbReference type="HOGENOM" id="CLU_1198823_0_0_10"/>
<dbReference type="eggNOG" id="ENOG5032SFT">
    <property type="taxonomic scope" value="Bacteria"/>
</dbReference>
<feature type="chain" id="PRO_5003515295" description="Lipoprotein" evidence="1">
    <location>
        <begin position="22"/>
        <end position="231"/>
    </location>
</feature>
<keyword evidence="3" id="KW-1185">Reference proteome</keyword>
<keyword evidence="1" id="KW-0732">Signal</keyword>
<dbReference type="EMBL" id="CP003156">
    <property type="protein sequence ID" value="AEV33893.1"/>
    <property type="molecule type" value="Genomic_DNA"/>
</dbReference>
<feature type="signal peptide" evidence="1">
    <location>
        <begin position="1"/>
        <end position="21"/>
    </location>
</feature>